<keyword evidence="2" id="KW-1185">Reference proteome</keyword>
<evidence type="ECO:0000313" key="1">
    <source>
        <dbReference type="EMBL" id="KAK3233759.1"/>
    </source>
</evidence>
<accession>A0AAE0BD46</accession>
<dbReference type="EMBL" id="LGRX02035639">
    <property type="protein sequence ID" value="KAK3233759.1"/>
    <property type="molecule type" value="Genomic_DNA"/>
</dbReference>
<evidence type="ECO:0000313" key="2">
    <source>
        <dbReference type="Proteomes" id="UP001190700"/>
    </source>
</evidence>
<comment type="caution">
    <text evidence="1">The sequence shown here is derived from an EMBL/GenBank/DDBJ whole genome shotgun (WGS) entry which is preliminary data.</text>
</comment>
<protein>
    <submittedName>
        <fullName evidence="1">Uncharacterized protein</fullName>
    </submittedName>
</protein>
<gene>
    <name evidence="1" type="ORF">CYMTET_55975</name>
</gene>
<reference evidence="1 2" key="1">
    <citation type="journal article" date="2015" name="Genome Biol. Evol.">
        <title>Comparative Genomics of a Bacterivorous Green Alga Reveals Evolutionary Causalities and Consequences of Phago-Mixotrophic Mode of Nutrition.</title>
        <authorList>
            <person name="Burns J.A."/>
            <person name="Paasch A."/>
            <person name="Narechania A."/>
            <person name="Kim E."/>
        </authorList>
    </citation>
    <scope>NUCLEOTIDE SEQUENCE [LARGE SCALE GENOMIC DNA]</scope>
    <source>
        <strain evidence="1 2">PLY_AMNH</strain>
    </source>
</reference>
<dbReference type="AlphaFoldDB" id="A0AAE0BD46"/>
<name>A0AAE0BD46_9CHLO</name>
<dbReference type="Proteomes" id="UP001190700">
    <property type="component" value="Unassembled WGS sequence"/>
</dbReference>
<organism evidence="1 2">
    <name type="scientific">Cymbomonas tetramitiformis</name>
    <dbReference type="NCBI Taxonomy" id="36881"/>
    <lineage>
        <taxon>Eukaryota</taxon>
        <taxon>Viridiplantae</taxon>
        <taxon>Chlorophyta</taxon>
        <taxon>Pyramimonadophyceae</taxon>
        <taxon>Pyramimonadales</taxon>
        <taxon>Pyramimonadaceae</taxon>
        <taxon>Cymbomonas</taxon>
    </lineage>
</organism>
<proteinExistence type="predicted"/>
<sequence length="156" mass="17150">MRTVLASSLTPTAHRLTQGASGTTRCAAKAFPSCFSKGPPQGRLALPANYSRLQNVCNLSRKSKPSRISRGALQVTRAGWNDFEWQPASVVEKKKAADGLVWFTLEVGKVSLSVAAEVSQFQLHRLTYFQETAVFPQAFLNLSVDLLQTTKRKPVK</sequence>